<evidence type="ECO:0000313" key="2">
    <source>
        <dbReference type="Ensembl" id="ENSJHYP00000024410.1"/>
    </source>
</evidence>
<sequence>MLCQLWGRACAVPAQTGPSFRLALEFGKSGVGTGVWEGSGAGTGVGEGSGVATGVGEGSGAGTVVWEGSGVGTEFGEGSGVGTGVWEGSGVGTGFGEGSGAGTGAGCARDGWGRSLCSSRGVWEKQRHLGINKLPRVL</sequence>
<protein>
    <submittedName>
        <fullName evidence="2">Uncharacterized protein</fullName>
    </submittedName>
</protein>
<reference evidence="2" key="2">
    <citation type="submission" date="2025-09" db="UniProtKB">
        <authorList>
            <consortium name="Ensembl"/>
        </authorList>
    </citation>
    <scope>IDENTIFICATION</scope>
</reference>
<reference evidence="2" key="1">
    <citation type="submission" date="2025-08" db="UniProtKB">
        <authorList>
            <consortium name="Ensembl"/>
        </authorList>
    </citation>
    <scope>IDENTIFICATION</scope>
</reference>
<proteinExistence type="predicted"/>
<evidence type="ECO:0000256" key="1">
    <source>
        <dbReference type="SAM" id="MobiDB-lite"/>
    </source>
</evidence>
<feature type="region of interest" description="Disordered" evidence="1">
    <location>
        <begin position="68"/>
        <end position="103"/>
    </location>
</feature>
<dbReference type="Ensembl" id="ENSJHYT00000029425.1">
    <property type="protein sequence ID" value="ENSJHYP00000024410.1"/>
    <property type="gene ID" value="ENSJHYG00000018331.1"/>
</dbReference>
<organism evidence="2 3">
    <name type="scientific">Junco hyemalis</name>
    <name type="common">Dark-eyed junco</name>
    <dbReference type="NCBI Taxonomy" id="40217"/>
    <lineage>
        <taxon>Eukaryota</taxon>
        <taxon>Metazoa</taxon>
        <taxon>Chordata</taxon>
        <taxon>Craniata</taxon>
        <taxon>Vertebrata</taxon>
        <taxon>Euteleostomi</taxon>
        <taxon>Archelosauria</taxon>
        <taxon>Archosauria</taxon>
        <taxon>Dinosauria</taxon>
        <taxon>Saurischia</taxon>
        <taxon>Theropoda</taxon>
        <taxon>Coelurosauria</taxon>
        <taxon>Aves</taxon>
        <taxon>Neognathae</taxon>
        <taxon>Neoaves</taxon>
        <taxon>Telluraves</taxon>
        <taxon>Australaves</taxon>
        <taxon>Passeriformes</taxon>
        <taxon>Passerellidae</taxon>
        <taxon>Junco</taxon>
    </lineage>
</organism>
<evidence type="ECO:0000313" key="3">
    <source>
        <dbReference type="Proteomes" id="UP000694408"/>
    </source>
</evidence>
<dbReference type="Proteomes" id="UP000694408">
    <property type="component" value="Unplaced"/>
</dbReference>
<dbReference type="AlphaFoldDB" id="A0A8C5JVS5"/>
<keyword evidence="3" id="KW-1185">Reference proteome</keyword>
<feature type="compositionally biased region" description="Gly residues" evidence="1">
    <location>
        <begin position="69"/>
        <end position="103"/>
    </location>
</feature>
<name>A0A8C5JVS5_JUNHY</name>
<accession>A0A8C5JVS5</accession>